<organism evidence="1 2">
    <name type="scientific">Pan troglodytes</name>
    <name type="common">Chimpanzee</name>
    <dbReference type="NCBI Taxonomy" id="9598"/>
    <lineage>
        <taxon>Eukaryota</taxon>
        <taxon>Metazoa</taxon>
        <taxon>Chordata</taxon>
        <taxon>Craniata</taxon>
        <taxon>Vertebrata</taxon>
        <taxon>Euteleostomi</taxon>
        <taxon>Mammalia</taxon>
        <taxon>Eutheria</taxon>
        <taxon>Euarchontoglires</taxon>
        <taxon>Primates</taxon>
        <taxon>Haplorrhini</taxon>
        <taxon>Catarrhini</taxon>
        <taxon>Hominidae</taxon>
        <taxon>Pan</taxon>
    </lineage>
</organism>
<dbReference type="Pfam" id="PF15156">
    <property type="entry name" value="CLN6"/>
    <property type="match status" value="1"/>
</dbReference>
<dbReference type="InterPro" id="IPR029255">
    <property type="entry name" value="CLN6"/>
</dbReference>
<reference evidence="1 2" key="1">
    <citation type="submission" date="2017-12" db="EMBL/GenBank/DDBJ databases">
        <title>High-resolution comparative analysis of great ape genomes.</title>
        <authorList>
            <person name="Pollen A."/>
            <person name="Hastie A."/>
            <person name="Hormozdiari F."/>
            <person name="Dougherty M."/>
            <person name="Liu R."/>
            <person name="Chaisson M."/>
            <person name="Hoppe E."/>
            <person name="Hill C."/>
            <person name="Pang A."/>
            <person name="Hillier L."/>
            <person name="Baker C."/>
            <person name="Armstrong J."/>
            <person name="Shendure J."/>
            <person name="Paten B."/>
            <person name="Wilson R."/>
            <person name="Chao H."/>
            <person name="Schneider V."/>
            <person name="Ventura M."/>
            <person name="Kronenberg Z."/>
            <person name="Murali S."/>
            <person name="Gordon D."/>
            <person name="Cantsilieris S."/>
            <person name="Munson K."/>
            <person name="Nelson B."/>
            <person name="Raja A."/>
            <person name="Underwood J."/>
            <person name="Diekhans M."/>
            <person name="Fiddes I."/>
            <person name="Haussler D."/>
            <person name="Eichler E."/>
        </authorList>
    </citation>
    <scope>NUCLEOTIDE SEQUENCE [LARGE SCALE GENOMIC DNA]</scope>
    <source>
        <strain evidence="1">Yerkes chimp pedigree #C0471</strain>
    </source>
</reference>
<accession>A0A2J8NQY2</accession>
<proteinExistence type="predicted"/>
<gene>
    <name evidence="1" type="ORF">CK820_G0008214</name>
</gene>
<evidence type="ECO:0000313" key="2">
    <source>
        <dbReference type="Proteomes" id="UP000236370"/>
    </source>
</evidence>
<evidence type="ECO:0000313" key="1">
    <source>
        <dbReference type="EMBL" id="PNI74184.1"/>
    </source>
</evidence>
<protein>
    <submittedName>
        <fullName evidence="1">CLN6 isoform 12</fullName>
    </submittedName>
</protein>
<sequence length="108" mass="12090">MEATRRRQHLGAAGGPGAQLGASFLQARHGSVSADEAAHTAPFHLDLWFYFTLQNWVLDFGRPIAMLVFPLEWFPLNKPSVGDYFHMAYNVITPFLLLKWLPAPPVSP</sequence>
<dbReference type="EMBL" id="NBAG03000224">
    <property type="protein sequence ID" value="PNI74184.1"/>
    <property type="molecule type" value="Genomic_DNA"/>
</dbReference>
<dbReference type="Proteomes" id="UP000236370">
    <property type="component" value="Unassembled WGS sequence"/>
</dbReference>
<name>A0A2J8NQY2_PANTR</name>
<dbReference type="PANTHER" id="PTHR16244:SF2">
    <property type="entry name" value="CEROID-LIPOFUSCINOSIS NEURONAL PROTEIN 6"/>
    <property type="match status" value="1"/>
</dbReference>
<dbReference type="AlphaFoldDB" id="A0A2J8NQY2"/>
<dbReference type="PANTHER" id="PTHR16244">
    <property type="entry name" value="CEROID-LIPOFUSCINOSIS NEURONAL PROTEIN 6"/>
    <property type="match status" value="1"/>
</dbReference>
<comment type="caution">
    <text evidence="1">The sequence shown here is derived from an EMBL/GenBank/DDBJ whole genome shotgun (WGS) entry which is preliminary data.</text>
</comment>